<proteinExistence type="predicted"/>
<evidence type="ECO:0000313" key="2">
    <source>
        <dbReference type="Proteomes" id="UP000075604"/>
    </source>
</evidence>
<protein>
    <submittedName>
        <fullName evidence="1">Uncharacterized protein</fullName>
    </submittedName>
</protein>
<dbReference type="EMBL" id="JELX01003984">
    <property type="protein sequence ID" value="KYF50753.1"/>
    <property type="molecule type" value="Genomic_DNA"/>
</dbReference>
<gene>
    <name evidence="1" type="ORF">BE04_17195</name>
</gene>
<organism evidence="1 2">
    <name type="scientific">Sorangium cellulosum</name>
    <name type="common">Polyangium cellulosum</name>
    <dbReference type="NCBI Taxonomy" id="56"/>
    <lineage>
        <taxon>Bacteria</taxon>
        <taxon>Pseudomonadati</taxon>
        <taxon>Myxococcota</taxon>
        <taxon>Polyangia</taxon>
        <taxon>Polyangiales</taxon>
        <taxon>Polyangiaceae</taxon>
        <taxon>Sorangium</taxon>
    </lineage>
</organism>
<name>A0A150P4Y1_SORCE</name>
<reference evidence="1 2" key="1">
    <citation type="submission" date="2014-02" db="EMBL/GenBank/DDBJ databases">
        <title>The small core and large imbalanced accessory genome model reveals a collaborative survival strategy of Sorangium cellulosum strains in nature.</title>
        <authorList>
            <person name="Han K."/>
            <person name="Peng R."/>
            <person name="Blom J."/>
            <person name="Li Y.-Z."/>
        </authorList>
    </citation>
    <scope>NUCLEOTIDE SEQUENCE [LARGE SCALE GENOMIC DNA]</scope>
    <source>
        <strain evidence="1 2">So0157-18</strain>
    </source>
</reference>
<accession>A0A150P4Y1</accession>
<evidence type="ECO:0000313" key="1">
    <source>
        <dbReference type="EMBL" id="KYF50753.1"/>
    </source>
</evidence>
<dbReference type="Proteomes" id="UP000075604">
    <property type="component" value="Unassembled WGS sequence"/>
</dbReference>
<sequence length="86" mass="9438">MAKLLGLSSLPPDTELVVVTDASFKDGSGAFAMYAVQFEEFQVWHSDRFSERVFSGGDVIIGAPVDRRLWVVHHEGVYATAQLSPP</sequence>
<comment type="caution">
    <text evidence="1">The sequence shown here is derived from an EMBL/GenBank/DDBJ whole genome shotgun (WGS) entry which is preliminary data.</text>
</comment>
<dbReference type="AlphaFoldDB" id="A0A150P4Y1"/>